<dbReference type="GO" id="GO:0000271">
    <property type="term" value="P:polysaccharide biosynthetic process"/>
    <property type="evidence" value="ECO:0007669"/>
    <property type="project" value="InterPro"/>
</dbReference>
<keyword evidence="3" id="KW-0520">NAD</keyword>
<keyword evidence="7" id="KW-1185">Reference proteome</keyword>
<dbReference type="InterPro" id="IPR014026">
    <property type="entry name" value="UDP-Glc/GDP-Man_DH_dimer"/>
</dbReference>
<dbReference type="GO" id="GO:0016616">
    <property type="term" value="F:oxidoreductase activity, acting on the CH-OH group of donors, NAD or NADP as acceptor"/>
    <property type="evidence" value="ECO:0007669"/>
    <property type="project" value="InterPro"/>
</dbReference>
<dbReference type="AlphaFoldDB" id="A0A1G8RXB0"/>
<feature type="domain" description="UDP-glucose/GDP-mannose dehydrogenase C-terminal" evidence="5">
    <location>
        <begin position="330"/>
        <end position="432"/>
    </location>
</feature>
<protein>
    <submittedName>
        <fullName evidence="6">UDP-N-acetyl-D-mannosaminuronic acid dehydrogenase</fullName>
    </submittedName>
</protein>
<dbReference type="EMBL" id="FNDJ01000009">
    <property type="protein sequence ID" value="SDJ21588.1"/>
    <property type="molecule type" value="Genomic_DNA"/>
</dbReference>
<organism evidence="6 7">
    <name type="scientific">Nonomuraea jiangxiensis</name>
    <dbReference type="NCBI Taxonomy" id="633440"/>
    <lineage>
        <taxon>Bacteria</taxon>
        <taxon>Bacillati</taxon>
        <taxon>Actinomycetota</taxon>
        <taxon>Actinomycetes</taxon>
        <taxon>Streptosporangiales</taxon>
        <taxon>Streptosporangiaceae</taxon>
        <taxon>Nonomuraea</taxon>
    </lineage>
</organism>
<dbReference type="InterPro" id="IPR028359">
    <property type="entry name" value="UDP_ManNAc/GlcNAc_DH"/>
</dbReference>
<evidence type="ECO:0000256" key="2">
    <source>
        <dbReference type="ARBA" id="ARBA00023002"/>
    </source>
</evidence>
<dbReference type="InterPro" id="IPR036291">
    <property type="entry name" value="NAD(P)-bd_dom_sf"/>
</dbReference>
<dbReference type="OrthoDB" id="5193947at2"/>
<dbReference type="SUPFAM" id="SSF52413">
    <property type="entry name" value="UDP-glucose/GDP-mannose dehydrogenase C-terminal domain"/>
    <property type="match status" value="1"/>
</dbReference>
<name>A0A1G8RXB0_9ACTN</name>
<proteinExistence type="inferred from homology"/>
<dbReference type="Pfam" id="PF03720">
    <property type="entry name" value="UDPG_MGDP_dh_C"/>
    <property type="match status" value="1"/>
</dbReference>
<accession>A0A1G8RXB0</accession>
<evidence type="ECO:0000256" key="3">
    <source>
        <dbReference type="ARBA" id="ARBA00023027"/>
    </source>
</evidence>
<reference evidence="6 7" key="1">
    <citation type="submission" date="2016-10" db="EMBL/GenBank/DDBJ databases">
        <authorList>
            <person name="de Groot N.N."/>
        </authorList>
    </citation>
    <scope>NUCLEOTIDE SEQUENCE [LARGE SCALE GENOMIC DNA]</scope>
    <source>
        <strain evidence="6 7">CGMCC 4.6533</strain>
    </source>
</reference>
<dbReference type="InterPro" id="IPR017476">
    <property type="entry name" value="UDP-Glc/GDP-Man"/>
</dbReference>
<dbReference type="Pfam" id="PF03721">
    <property type="entry name" value="UDPG_MGDP_dh_N"/>
    <property type="match status" value="1"/>
</dbReference>
<dbReference type="PIRSF" id="PIRSF500136">
    <property type="entry name" value="UDP_ManNAc_DH"/>
    <property type="match status" value="1"/>
</dbReference>
<dbReference type="InterPro" id="IPR008927">
    <property type="entry name" value="6-PGluconate_DH-like_C_sf"/>
</dbReference>
<dbReference type="InterPro" id="IPR001732">
    <property type="entry name" value="UDP-Glc/GDP-Man_DH_N"/>
</dbReference>
<evidence type="ECO:0000313" key="7">
    <source>
        <dbReference type="Proteomes" id="UP000199202"/>
    </source>
</evidence>
<dbReference type="PANTHER" id="PTHR43491">
    <property type="entry name" value="UDP-N-ACETYL-D-MANNOSAMINE DEHYDROGENASE"/>
    <property type="match status" value="1"/>
</dbReference>
<dbReference type="Proteomes" id="UP000199202">
    <property type="component" value="Unassembled WGS sequence"/>
</dbReference>
<dbReference type="SUPFAM" id="SSF48179">
    <property type="entry name" value="6-phosphogluconate dehydrogenase C-terminal domain-like"/>
    <property type="match status" value="1"/>
</dbReference>
<dbReference type="STRING" id="633440.SAMN05421869_109213"/>
<dbReference type="InterPro" id="IPR036220">
    <property type="entry name" value="UDP-Glc/GDP-Man_DH_C_sf"/>
</dbReference>
<dbReference type="Pfam" id="PF00984">
    <property type="entry name" value="UDPG_MGDP_dh"/>
    <property type="match status" value="1"/>
</dbReference>
<evidence type="ECO:0000256" key="4">
    <source>
        <dbReference type="PIRNR" id="PIRNR000124"/>
    </source>
</evidence>
<evidence type="ECO:0000256" key="1">
    <source>
        <dbReference type="ARBA" id="ARBA00006601"/>
    </source>
</evidence>
<evidence type="ECO:0000313" key="6">
    <source>
        <dbReference type="EMBL" id="SDJ21588.1"/>
    </source>
</evidence>
<evidence type="ECO:0000259" key="5">
    <source>
        <dbReference type="SMART" id="SM00984"/>
    </source>
</evidence>
<dbReference type="SUPFAM" id="SSF51735">
    <property type="entry name" value="NAD(P)-binding Rossmann-fold domains"/>
    <property type="match status" value="1"/>
</dbReference>
<dbReference type="RefSeq" id="WP_090933822.1">
    <property type="nucleotide sequence ID" value="NZ_FNDJ01000009.1"/>
</dbReference>
<comment type="similarity">
    <text evidence="1 4">Belongs to the UDP-glucose/GDP-mannose dehydrogenase family.</text>
</comment>
<keyword evidence="2" id="KW-0560">Oxidoreductase</keyword>
<dbReference type="Gene3D" id="3.40.50.720">
    <property type="entry name" value="NAD(P)-binding Rossmann-like Domain"/>
    <property type="match status" value="2"/>
</dbReference>
<gene>
    <name evidence="6" type="ORF">SAMN05421869_109213</name>
</gene>
<dbReference type="NCBIfam" id="TIGR03026">
    <property type="entry name" value="NDP-sugDHase"/>
    <property type="match status" value="1"/>
</dbReference>
<dbReference type="PANTHER" id="PTHR43491:SF2">
    <property type="entry name" value="UDP-N-ACETYL-D-MANNOSAMINE DEHYDROGENASE"/>
    <property type="match status" value="1"/>
</dbReference>
<dbReference type="PIRSF" id="PIRSF000124">
    <property type="entry name" value="UDPglc_GDPman_dh"/>
    <property type="match status" value="1"/>
</dbReference>
<dbReference type="GO" id="GO:0051287">
    <property type="term" value="F:NAD binding"/>
    <property type="evidence" value="ECO:0007669"/>
    <property type="project" value="InterPro"/>
</dbReference>
<dbReference type="InterPro" id="IPR014027">
    <property type="entry name" value="UDP-Glc/GDP-Man_DH_C"/>
</dbReference>
<sequence>MRFLADGDRVKVALVGVGYIGSCVAATLAEGPAEVVGVDTDETLVAELTAGLCRFKEPGLAETLAWGLSSGRLRVTTDFDAMTWADVLVVTVGTPITGDGELDESQLQAACQQIAPRLRRGQLVILKSTVPPGTVRGILVPILEQGGLKCGEDFGVAFSPERISEGKALAELRSLPIVVGGWCPDSVAATQAFWTRMLGVPVLPLESLEAAEIVKLADNWWIDLNIAMGNELARYCSVFGVDVLDVIAAANSIPKGAAMVNILMPSVGVGGSCLTKDPWMVWRSARERGIALRTIETARAANEEMPDYSVRLITDELTKLGKDPSTSRIAVLGLAYKNDTSDLRMTPTLPAVQALRVLGAEVRAHDPLADPDEVERMFGLRPYATLEEAAEGADCLAVLALHRPFERIDFARLRGLVNPSCLVFDGRAYYSRQTIQELHDLGFAYRGIGR</sequence>
<dbReference type="GO" id="GO:0016628">
    <property type="term" value="F:oxidoreductase activity, acting on the CH-CH group of donors, NAD or NADP as acceptor"/>
    <property type="evidence" value="ECO:0007669"/>
    <property type="project" value="InterPro"/>
</dbReference>
<dbReference type="SMART" id="SM00984">
    <property type="entry name" value="UDPG_MGDP_dh_C"/>
    <property type="match status" value="1"/>
</dbReference>